<dbReference type="GO" id="GO:0016616">
    <property type="term" value="F:oxidoreductase activity, acting on the CH-OH group of donors, NAD or NADP as acceptor"/>
    <property type="evidence" value="ECO:0007669"/>
    <property type="project" value="TreeGrafter"/>
</dbReference>
<accession>A0A383DZZ0</accession>
<dbReference type="AlphaFoldDB" id="A0A383DZZ0"/>
<feature type="non-terminal residue" evidence="1">
    <location>
        <position position="187"/>
    </location>
</feature>
<evidence type="ECO:0000313" key="1">
    <source>
        <dbReference type="EMBL" id="SVE50041.1"/>
    </source>
</evidence>
<name>A0A383DZZ0_9ZZZZ</name>
<dbReference type="InterPro" id="IPR052184">
    <property type="entry name" value="SDR_enzymes"/>
</dbReference>
<dbReference type="InterPro" id="IPR036291">
    <property type="entry name" value="NAD(P)-bd_dom_sf"/>
</dbReference>
<reference evidence="1" key="1">
    <citation type="submission" date="2018-05" db="EMBL/GenBank/DDBJ databases">
        <authorList>
            <person name="Lanie J.A."/>
            <person name="Ng W.-L."/>
            <person name="Kazmierczak K.M."/>
            <person name="Andrzejewski T.M."/>
            <person name="Davidsen T.M."/>
            <person name="Wayne K.J."/>
            <person name="Tettelin H."/>
            <person name="Glass J.I."/>
            <person name="Rusch D."/>
            <person name="Podicherti R."/>
            <person name="Tsui H.-C.T."/>
            <person name="Winkler M.E."/>
        </authorList>
    </citation>
    <scope>NUCLEOTIDE SEQUENCE</scope>
</reference>
<dbReference type="PANTHER" id="PTHR45458:SF1">
    <property type="entry name" value="SHORT CHAIN DEHYDROGENASE"/>
    <property type="match status" value="1"/>
</dbReference>
<gene>
    <name evidence="1" type="ORF">METZ01_LOCUS502895</name>
</gene>
<protein>
    <recommendedName>
        <fullName evidence="2">Short-chain dehydrogenase/reductase SDR</fullName>
    </recommendedName>
</protein>
<proteinExistence type="predicted"/>
<dbReference type="InterPro" id="IPR002347">
    <property type="entry name" value="SDR_fam"/>
</dbReference>
<organism evidence="1">
    <name type="scientific">marine metagenome</name>
    <dbReference type="NCBI Taxonomy" id="408172"/>
    <lineage>
        <taxon>unclassified sequences</taxon>
        <taxon>metagenomes</taxon>
        <taxon>ecological metagenomes</taxon>
    </lineage>
</organism>
<dbReference type="PRINTS" id="PR00081">
    <property type="entry name" value="GDHRDH"/>
</dbReference>
<evidence type="ECO:0008006" key="2">
    <source>
        <dbReference type="Google" id="ProtNLM"/>
    </source>
</evidence>
<dbReference type="EMBL" id="UINC01221631">
    <property type="protein sequence ID" value="SVE50041.1"/>
    <property type="molecule type" value="Genomic_DNA"/>
</dbReference>
<dbReference type="SUPFAM" id="SSF51735">
    <property type="entry name" value="NAD(P)-binding Rossmann-fold domains"/>
    <property type="match status" value="1"/>
</dbReference>
<dbReference type="Gene3D" id="3.40.50.720">
    <property type="entry name" value="NAD(P)-binding Rossmann-like Domain"/>
    <property type="match status" value="1"/>
</dbReference>
<dbReference type="Pfam" id="PF00106">
    <property type="entry name" value="adh_short"/>
    <property type="match status" value="1"/>
</dbReference>
<sequence length="187" mass="20419">MKKLLIALCLVLLNGYSMEAETAFDPISPTVLITGSNRGLGLEFSRQYAAANWNVIATCRNPKKAKELQLLAEEYNQVAVEKMDVTSQSEVDLVASAYHDQPIDVLLNNAGIYGVIEKQTLGTFDFEELKRVFDVNTIGSLRVSEAFLDNIKSSDQKKIISLGGGMGTPTIGGMFGGHYFMKMSKAA</sequence>
<dbReference type="PANTHER" id="PTHR45458">
    <property type="entry name" value="SHORT-CHAIN DEHYDROGENASE/REDUCTASE SDR"/>
    <property type="match status" value="1"/>
</dbReference>